<keyword evidence="6" id="KW-0004">4Fe-4S</keyword>
<dbReference type="Gene3D" id="3.30.565.10">
    <property type="entry name" value="Histidine kinase-like ATPase, C-terminal domain"/>
    <property type="match status" value="1"/>
</dbReference>
<keyword evidence="16" id="KW-0472">Membrane</keyword>
<keyword evidence="11" id="KW-0408">Iron</keyword>
<evidence type="ECO:0000256" key="2">
    <source>
        <dbReference type="ARBA" id="ARBA00001966"/>
    </source>
</evidence>
<evidence type="ECO:0000256" key="1">
    <source>
        <dbReference type="ARBA" id="ARBA00000085"/>
    </source>
</evidence>
<reference evidence="18 19" key="1">
    <citation type="submission" date="2023-04" db="EMBL/GenBank/DDBJ databases">
        <title>Marinoamorphus aggregata gen. nov., sp. Nov., isolate from tissue of brittle star Ophioplocus japonicus.</title>
        <authorList>
            <person name="Kawano K."/>
            <person name="Sawayama S."/>
            <person name="Nakagawa S."/>
        </authorList>
    </citation>
    <scope>NUCLEOTIDE SEQUENCE [LARGE SCALE GENOMIC DNA]</scope>
    <source>
        <strain evidence="18 19">NKW23</strain>
    </source>
</reference>
<comment type="caution">
    <text evidence="18">The sequence shown here is derived from an EMBL/GenBank/DDBJ whole genome shotgun (WGS) entry which is preliminary data.</text>
</comment>
<evidence type="ECO:0000256" key="15">
    <source>
        <dbReference type="ARBA" id="ARBA00030800"/>
    </source>
</evidence>
<dbReference type="SUPFAM" id="SSF55874">
    <property type="entry name" value="ATPase domain of HSP90 chaperone/DNA topoisomerase II/histidine kinase"/>
    <property type="match status" value="1"/>
</dbReference>
<dbReference type="Proteomes" id="UP001239909">
    <property type="component" value="Unassembled WGS sequence"/>
</dbReference>
<keyword evidence="9" id="KW-0479">Metal-binding</keyword>
<dbReference type="CDD" id="cd16917">
    <property type="entry name" value="HATPase_UhpB-NarQ-NarX-like"/>
    <property type="match status" value="1"/>
</dbReference>
<dbReference type="GO" id="GO:0016301">
    <property type="term" value="F:kinase activity"/>
    <property type="evidence" value="ECO:0007669"/>
    <property type="project" value="UniProtKB-KW"/>
</dbReference>
<dbReference type="InterPro" id="IPR004358">
    <property type="entry name" value="Sig_transdc_His_kin-like_C"/>
</dbReference>
<dbReference type="PRINTS" id="PR00344">
    <property type="entry name" value="BCTRLSENSOR"/>
</dbReference>
<dbReference type="InterPro" id="IPR050482">
    <property type="entry name" value="Sensor_HK_TwoCompSys"/>
</dbReference>
<dbReference type="InterPro" id="IPR036890">
    <property type="entry name" value="HATPase_C_sf"/>
</dbReference>
<keyword evidence="10 18" id="KW-0418">Kinase</keyword>
<keyword evidence="13" id="KW-0411">Iron-sulfur</keyword>
<evidence type="ECO:0000256" key="7">
    <source>
        <dbReference type="ARBA" id="ARBA00022490"/>
    </source>
</evidence>
<evidence type="ECO:0000313" key="19">
    <source>
        <dbReference type="Proteomes" id="UP001239909"/>
    </source>
</evidence>
<dbReference type="PANTHER" id="PTHR24421:SF57">
    <property type="entry name" value="HISTIDINE KINASE DIMERISATION AND PHOSPHOACCEPTOR REGION"/>
    <property type="match status" value="1"/>
</dbReference>
<dbReference type="Gene3D" id="1.20.5.1930">
    <property type="match status" value="1"/>
</dbReference>
<evidence type="ECO:0000256" key="3">
    <source>
        <dbReference type="ARBA" id="ARBA00004496"/>
    </source>
</evidence>
<keyword evidence="12" id="KW-0902">Two-component regulatory system</keyword>
<comment type="function">
    <text evidence="14">Member of the two-component regulatory system NreB/NreC involved in the control of dissimilatory nitrate/nitrite reduction in response to oxygen. NreB functions as a direct oxygen sensor histidine kinase which is autophosphorylated, in the absence of oxygen, probably at the conserved histidine residue, and transfers its phosphate group probably to a conserved aspartate residue of NreC. NreB/NreC activates the expression of the nitrate (narGHJI) and nitrite (nir) reductase operons, as well as the putative nitrate transporter gene narT.</text>
</comment>
<dbReference type="EMBL" id="BSYI01000037">
    <property type="protein sequence ID" value="GMG84519.1"/>
    <property type="molecule type" value="Genomic_DNA"/>
</dbReference>
<gene>
    <name evidence="18" type="ORF">LNKW23_37350</name>
</gene>
<evidence type="ECO:0000256" key="5">
    <source>
        <dbReference type="ARBA" id="ARBA00017322"/>
    </source>
</evidence>
<evidence type="ECO:0000313" key="18">
    <source>
        <dbReference type="EMBL" id="GMG84519.1"/>
    </source>
</evidence>
<dbReference type="InterPro" id="IPR011712">
    <property type="entry name" value="Sig_transdc_His_kin_sub3_dim/P"/>
</dbReference>
<dbReference type="InterPro" id="IPR005467">
    <property type="entry name" value="His_kinase_dom"/>
</dbReference>
<keyword evidence="7" id="KW-0963">Cytoplasm</keyword>
<keyword evidence="8" id="KW-0808">Transferase</keyword>
<comment type="catalytic activity">
    <reaction evidence="1">
        <text>ATP + protein L-histidine = ADP + protein N-phospho-L-histidine.</text>
        <dbReference type="EC" id="2.7.13.3"/>
    </reaction>
</comment>
<evidence type="ECO:0000256" key="13">
    <source>
        <dbReference type="ARBA" id="ARBA00023014"/>
    </source>
</evidence>
<dbReference type="InterPro" id="IPR003594">
    <property type="entry name" value="HATPase_dom"/>
</dbReference>
<dbReference type="PROSITE" id="PS50109">
    <property type="entry name" value="HIS_KIN"/>
    <property type="match status" value="1"/>
</dbReference>
<feature type="domain" description="Histidine kinase" evidence="17">
    <location>
        <begin position="395"/>
        <end position="485"/>
    </location>
</feature>
<keyword evidence="16" id="KW-0812">Transmembrane</keyword>
<evidence type="ECO:0000256" key="8">
    <source>
        <dbReference type="ARBA" id="ARBA00022679"/>
    </source>
</evidence>
<keyword evidence="16" id="KW-1133">Transmembrane helix</keyword>
<dbReference type="EC" id="2.7.13.3" evidence="4"/>
<evidence type="ECO:0000256" key="12">
    <source>
        <dbReference type="ARBA" id="ARBA00023012"/>
    </source>
</evidence>
<evidence type="ECO:0000259" key="17">
    <source>
        <dbReference type="PROSITE" id="PS50109"/>
    </source>
</evidence>
<protein>
    <recommendedName>
        <fullName evidence="5">Oxygen sensor histidine kinase NreB</fullName>
        <ecNumber evidence="4">2.7.13.3</ecNumber>
    </recommendedName>
    <alternativeName>
        <fullName evidence="15">Nitrogen regulation protein B</fullName>
    </alternativeName>
</protein>
<feature type="transmembrane region" description="Helical" evidence="16">
    <location>
        <begin position="39"/>
        <end position="59"/>
    </location>
</feature>
<dbReference type="Pfam" id="PF02518">
    <property type="entry name" value="HATPase_c"/>
    <property type="match status" value="1"/>
</dbReference>
<dbReference type="RefSeq" id="WP_285673558.1">
    <property type="nucleotide sequence ID" value="NZ_BSYI01000037.1"/>
</dbReference>
<sequence length="487" mass="53689">MRRQLTQERPADATMDRLVRHTARRVSDTWRRAPLHLRFAAIGSVVVLLGMLVIGWWVGREIENSVTRNSAISTALYMESFIAPLSQELNSQDTLSHGTAERLRDLFREPTFAERIAAVKLWKPGGLVAFSTDPGLIGKTFEPTPPLAAAWKGALSAEFDDLAHPPDYIRDAGDIPYLEVYNPIHSIYTGRIIAVAEFYQIATELERDIFDARLKSWAVVGSVSLSMSVLLFGIVRQGSRTIERQTGELRARISEVNEMAVQNTRLRRHIQGASRRAGEHNERLLRRISAELHDGPAQELALAALRLDSAFRHLEPDRGRADHETIRASLDAAMKEIRAISSGLSLPEIDGKSVLDTLTLAIETHERRTRSEVGAALDARTLAGLHLDHPSLICVYRFVQEGLNNAWRHGAGREQRVAARLDGIELVVTVADRGPGFDPGDLSAASDRLGLLGLRERIESVGGRFAVASAPGAGTTLRMALPIEDGE</sequence>
<organism evidence="18 19">
    <name type="scientific">Paralimibaculum aggregatum</name>
    <dbReference type="NCBI Taxonomy" id="3036245"/>
    <lineage>
        <taxon>Bacteria</taxon>
        <taxon>Pseudomonadati</taxon>
        <taxon>Pseudomonadota</taxon>
        <taxon>Alphaproteobacteria</taxon>
        <taxon>Rhodobacterales</taxon>
        <taxon>Paracoccaceae</taxon>
        <taxon>Paralimibaculum</taxon>
    </lineage>
</organism>
<evidence type="ECO:0000256" key="14">
    <source>
        <dbReference type="ARBA" id="ARBA00024827"/>
    </source>
</evidence>
<name>A0ABQ6LPR7_9RHOB</name>
<comment type="cofactor">
    <cofactor evidence="2">
        <name>[4Fe-4S] cluster</name>
        <dbReference type="ChEBI" id="CHEBI:49883"/>
    </cofactor>
</comment>
<proteinExistence type="predicted"/>
<dbReference type="PANTHER" id="PTHR24421">
    <property type="entry name" value="NITRATE/NITRITE SENSOR PROTEIN NARX-RELATED"/>
    <property type="match status" value="1"/>
</dbReference>
<evidence type="ECO:0000256" key="6">
    <source>
        <dbReference type="ARBA" id="ARBA00022485"/>
    </source>
</evidence>
<accession>A0ABQ6LPR7</accession>
<comment type="subcellular location">
    <subcellularLocation>
        <location evidence="3">Cytoplasm</location>
    </subcellularLocation>
</comment>
<evidence type="ECO:0000256" key="4">
    <source>
        <dbReference type="ARBA" id="ARBA00012438"/>
    </source>
</evidence>
<evidence type="ECO:0000256" key="9">
    <source>
        <dbReference type="ARBA" id="ARBA00022723"/>
    </source>
</evidence>
<evidence type="ECO:0000256" key="10">
    <source>
        <dbReference type="ARBA" id="ARBA00022777"/>
    </source>
</evidence>
<keyword evidence="19" id="KW-1185">Reference proteome</keyword>
<dbReference type="Pfam" id="PF07730">
    <property type="entry name" value="HisKA_3"/>
    <property type="match status" value="1"/>
</dbReference>
<evidence type="ECO:0000256" key="11">
    <source>
        <dbReference type="ARBA" id="ARBA00023004"/>
    </source>
</evidence>
<evidence type="ECO:0000256" key="16">
    <source>
        <dbReference type="SAM" id="Phobius"/>
    </source>
</evidence>